<reference evidence="2" key="1">
    <citation type="submission" date="2020-11" db="EMBL/GenBank/DDBJ databases">
        <authorList>
            <person name="Tran Van P."/>
        </authorList>
    </citation>
    <scope>NUCLEOTIDE SEQUENCE</scope>
</reference>
<evidence type="ECO:0000313" key="2">
    <source>
        <dbReference type="EMBL" id="CAD7568588.1"/>
    </source>
</evidence>
<accession>A0A7R9IXA5</accession>
<organism evidence="2">
    <name type="scientific">Timema californicum</name>
    <name type="common">California timema</name>
    <name type="synonym">Walking stick</name>
    <dbReference type="NCBI Taxonomy" id="61474"/>
    <lineage>
        <taxon>Eukaryota</taxon>
        <taxon>Metazoa</taxon>
        <taxon>Ecdysozoa</taxon>
        <taxon>Arthropoda</taxon>
        <taxon>Hexapoda</taxon>
        <taxon>Insecta</taxon>
        <taxon>Pterygota</taxon>
        <taxon>Neoptera</taxon>
        <taxon>Polyneoptera</taxon>
        <taxon>Phasmatodea</taxon>
        <taxon>Timematodea</taxon>
        <taxon>Timematoidea</taxon>
        <taxon>Timematidae</taxon>
        <taxon>Timema</taxon>
    </lineage>
</organism>
<feature type="region of interest" description="Disordered" evidence="1">
    <location>
        <begin position="61"/>
        <end position="90"/>
    </location>
</feature>
<dbReference type="EMBL" id="OE179372">
    <property type="protein sequence ID" value="CAD7568588.1"/>
    <property type="molecule type" value="Genomic_DNA"/>
</dbReference>
<protein>
    <submittedName>
        <fullName evidence="2">(California timema) hypothetical protein</fullName>
    </submittedName>
</protein>
<gene>
    <name evidence="2" type="ORF">TCMB3V08_LOCUS1354</name>
</gene>
<dbReference type="AlphaFoldDB" id="A0A7R9IXA5"/>
<feature type="compositionally biased region" description="Polar residues" evidence="1">
    <location>
        <begin position="78"/>
        <end position="90"/>
    </location>
</feature>
<evidence type="ECO:0000256" key="1">
    <source>
        <dbReference type="SAM" id="MobiDB-lite"/>
    </source>
</evidence>
<proteinExistence type="predicted"/>
<sequence>MLSWQLSTVDTRAQARRQLIARRETRQTRDELYPRCLPDDSASGCLLTVVVRAFTTDNGGREFQESAEQPPPVHPTEIRTSISPSSADELNTTSALANYATEAGIPM</sequence>
<name>A0A7R9IXA5_TIMCA</name>